<evidence type="ECO:0000313" key="1">
    <source>
        <dbReference type="EMBL" id="SVC80010.1"/>
    </source>
</evidence>
<feature type="non-terminal residue" evidence="1">
    <location>
        <position position="1"/>
    </location>
</feature>
<protein>
    <submittedName>
        <fullName evidence="1">Uncharacterized protein</fullName>
    </submittedName>
</protein>
<reference evidence="1" key="1">
    <citation type="submission" date="2018-05" db="EMBL/GenBank/DDBJ databases">
        <authorList>
            <person name="Lanie J.A."/>
            <person name="Ng W.-L."/>
            <person name="Kazmierczak K.M."/>
            <person name="Andrzejewski T.M."/>
            <person name="Davidsen T.M."/>
            <person name="Wayne K.J."/>
            <person name="Tettelin H."/>
            <person name="Glass J.I."/>
            <person name="Rusch D."/>
            <person name="Podicherti R."/>
            <person name="Tsui H.-C.T."/>
            <person name="Winkler M.E."/>
        </authorList>
    </citation>
    <scope>NUCLEOTIDE SEQUENCE</scope>
</reference>
<name>A0A382Q4S8_9ZZZZ</name>
<sequence length="52" mass="5991">VFNCKISSFKATPLNEHTIAFRLEGEFGKHLNKELRAEIMTALKNFKQNVII</sequence>
<proteinExistence type="predicted"/>
<dbReference type="AlphaFoldDB" id="A0A382Q4S8"/>
<feature type="non-terminal residue" evidence="1">
    <location>
        <position position="52"/>
    </location>
</feature>
<gene>
    <name evidence="1" type="ORF">METZ01_LOCUS332864</name>
</gene>
<dbReference type="EMBL" id="UINC01111645">
    <property type="protein sequence ID" value="SVC80010.1"/>
    <property type="molecule type" value="Genomic_DNA"/>
</dbReference>
<organism evidence="1">
    <name type="scientific">marine metagenome</name>
    <dbReference type="NCBI Taxonomy" id="408172"/>
    <lineage>
        <taxon>unclassified sequences</taxon>
        <taxon>metagenomes</taxon>
        <taxon>ecological metagenomes</taxon>
    </lineage>
</organism>
<accession>A0A382Q4S8</accession>